<organism evidence="1 2">
    <name type="scientific">Betalipothrixvirus acidiani</name>
    <dbReference type="NCBI Taxonomy" id="346881"/>
    <lineage>
        <taxon>Viruses</taxon>
        <taxon>Adnaviria</taxon>
        <taxon>Zilligvirae</taxon>
        <taxon>Taleaviricota</taxon>
        <taxon>Tokiviricetes</taxon>
        <taxon>Ligamenvirales</taxon>
        <taxon>Lipothrixviridae</taxon>
        <taxon>Betalipothrixvirus</taxon>
    </lineage>
</organism>
<accession>A7WKF3</accession>
<evidence type="ECO:0000313" key="2">
    <source>
        <dbReference type="Proteomes" id="UP000001310"/>
    </source>
</evidence>
<name>A7WKF3_9VIRU</name>
<evidence type="ECO:0000313" key="1">
    <source>
        <dbReference type="EMBL" id="CAJ31554.1"/>
    </source>
</evidence>
<sequence length="234" mass="26899">MLPTDVVADVIMKLPLMKKVYYLLPYYHSIDYALPSDVVNLMNNTFHDLLLNDPSASPKFDGYVFKEIYDLVNEWNSISLQGALIYRGTSLDYVENNNYSFYTSGGIVHLVGGKDTYLTYWSYLPASALLFAIDSSKPVILVAKYDPKYCAPDDYFLVRSELSGIVNGKLYNYGAIKYLRELEVRCYKFPVSSTKYKIKGKDLLQLFDMVVPVYREVTSEERIKNMRKTLEAKI</sequence>
<proteinExistence type="predicted"/>
<protein>
    <submittedName>
        <fullName evidence="1">Uncharacterized protein</fullName>
    </submittedName>
</protein>
<dbReference type="GeneID" id="5797787"/>
<reference evidence="2" key="1">
    <citation type="journal article" date="2008" name="J. Virol.">
        <title>Structure of the acidianus filamentous virus 3 and comparative genomics of related archaeal lipothrixviruses.</title>
        <authorList>
            <person name="Vestergaard G."/>
            <person name="Aramayo R."/>
            <person name="Basta T."/>
            <person name="Haring M."/>
            <person name="Peng X."/>
            <person name="Brugger K."/>
            <person name="Chen L."/>
            <person name="Rachel R."/>
            <person name="Boisset N."/>
            <person name="Garrett R.A."/>
            <person name="Prangishvili D."/>
        </authorList>
    </citation>
    <scope>NUCLEOTIDE SEQUENCE [LARGE SCALE GENOMIC DNA]</scope>
</reference>
<keyword evidence="2" id="KW-1185">Reference proteome</keyword>
<dbReference type="OrthoDB" id="7435at10239"/>
<dbReference type="KEGG" id="vg:5797787"/>
<dbReference type="RefSeq" id="YP_001604406.1">
    <property type="nucleotide sequence ID" value="NC_010155.1"/>
</dbReference>
<dbReference type="EMBL" id="AM087120">
    <property type="protein sequence ID" value="CAJ31554.1"/>
    <property type="molecule type" value="Genomic_DNA"/>
</dbReference>
<dbReference type="Proteomes" id="UP000001310">
    <property type="component" value="Segment"/>
</dbReference>